<feature type="coiled-coil region" evidence="1">
    <location>
        <begin position="343"/>
        <end position="384"/>
    </location>
</feature>
<evidence type="ECO:0000313" key="4">
    <source>
        <dbReference type="EMBL" id="KAH9823625.1"/>
    </source>
</evidence>
<name>A0A9W7SM14_9PEZI</name>
<comment type="caution">
    <text evidence="4">The sequence shown here is derived from an EMBL/GenBank/DDBJ whole genome shotgun (WGS) entry which is preliminary data.</text>
</comment>
<feature type="region of interest" description="Disordered" evidence="2">
    <location>
        <begin position="464"/>
        <end position="492"/>
    </location>
</feature>
<evidence type="ECO:0000256" key="1">
    <source>
        <dbReference type="SAM" id="Coils"/>
    </source>
</evidence>
<feature type="compositionally biased region" description="Low complexity" evidence="2">
    <location>
        <begin position="154"/>
        <end position="166"/>
    </location>
</feature>
<feature type="region of interest" description="Disordered" evidence="2">
    <location>
        <begin position="147"/>
        <end position="207"/>
    </location>
</feature>
<feature type="domain" description="Heterokaryon incompatibility" evidence="3">
    <location>
        <begin position="982"/>
        <end position="1142"/>
    </location>
</feature>
<gene>
    <name evidence="4" type="ORF">Tdes44962_MAKER04586</name>
</gene>
<evidence type="ECO:0000313" key="5">
    <source>
        <dbReference type="Proteomes" id="UP001138500"/>
    </source>
</evidence>
<dbReference type="PANTHER" id="PTHR24148">
    <property type="entry name" value="ANKYRIN REPEAT DOMAIN-CONTAINING PROTEIN 39 HOMOLOG-RELATED"/>
    <property type="match status" value="1"/>
</dbReference>
<dbReference type="InterPro" id="IPR010730">
    <property type="entry name" value="HET"/>
</dbReference>
<reference evidence="4 5" key="1">
    <citation type="journal article" date="2018" name="IMA Fungus">
        <title>IMA Genome-F 10: Nine draft genome sequences of Claviceps purpurea s.lat., including C. arundinis, C. humidiphila, and C. cf. spartinae, pseudomolecules for the pitch canker pathogen Fusarium circinatum, draft genome of Davidsoniella eucalypti, Grosmannia galeiformis, Quambalaria eucalypti, and Teratosphaeria destructans.</title>
        <authorList>
            <person name="Wingfield B.D."/>
            <person name="Liu M."/>
            <person name="Nguyen H.D."/>
            <person name="Lane F.A."/>
            <person name="Morgan S.W."/>
            <person name="De Vos L."/>
            <person name="Wilken P.M."/>
            <person name="Duong T.A."/>
            <person name="Aylward J."/>
            <person name="Coetzee M.P."/>
            <person name="Dadej K."/>
            <person name="De Beer Z.W."/>
            <person name="Findlay W."/>
            <person name="Havenga M."/>
            <person name="Kolarik M."/>
            <person name="Menzies J.G."/>
            <person name="Naidoo K."/>
            <person name="Pochopski O."/>
            <person name="Shoukouhi P."/>
            <person name="Santana Q.C."/>
            <person name="Seifert K.A."/>
            <person name="Soal N."/>
            <person name="Steenkamp E.T."/>
            <person name="Tatham C.T."/>
            <person name="van der Nest M.A."/>
            <person name="Wingfield M.J."/>
        </authorList>
    </citation>
    <scope>NUCLEOTIDE SEQUENCE [LARGE SCALE GENOMIC DNA]</scope>
    <source>
        <strain evidence="4">CMW44962</strain>
    </source>
</reference>
<feature type="compositionally biased region" description="Acidic residues" evidence="2">
    <location>
        <begin position="851"/>
        <end position="863"/>
    </location>
</feature>
<feature type="region of interest" description="Disordered" evidence="2">
    <location>
        <begin position="819"/>
        <end position="884"/>
    </location>
</feature>
<proteinExistence type="predicted"/>
<keyword evidence="1" id="KW-0175">Coiled coil</keyword>
<feature type="compositionally biased region" description="Polar residues" evidence="2">
    <location>
        <begin position="473"/>
        <end position="485"/>
    </location>
</feature>
<dbReference type="PANTHER" id="PTHR24148:SF64">
    <property type="entry name" value="HETEROKARYON INCOMPATIBILITY DOMAIN-CONTAINING PROTEIN"/>
    <property type="match status" value="1"/>
</dbReference>
<evidence type="ECO:0000256" key="2">
    <source>
        <dbReference type="SAM" id="MobiDB-lite"/>
    </source>
</evidence>
<dbReference type="OrthoDB" id="1711136at2759"/>
<feature type="compositionally biased region" description="Acidic residues" evidence="2">
    <location>
        <begin position="175"/>
        <end position="186"/>
    </location>
</feature>
<protein>
    <submittedName>
        <fullName evidence="4">Zinc finger protein, C3HC4 type (RING finger)</fullName>
    </submittedName>
</protein>
<dbReference type="InterPro" id="IPR052895">
    <property type="entry name" value="HetReg/Transcr_Mod"/>
</dbReference>
<dbReference type="Proteomes" id="UP001138500">
    <property type="component" value="Unassembled WGS sequence"/>
</dbReference>
<organism evidence="4 5">
    <name type="scientific">Teratosphaeria destructans</name>
    <dbReference type="NCBI Taxonomy" id="418781"/>
    <lineage>
        <taxon>Eukaryota</taxon>
        <taxon>Fungi</taxon>
        <taxon>Dikarya</taxon>
        <taxon>Ascomycota</taxon>
        <taxon>Pezizomycotina</taxon>
        <taxon>Dothideomycetes</taxon>
        <taxon>Dothideomycetidae</taxon>
        <taxon>Mycosphaerellales</taxon>
        <taxon>Teratosphaeriaceae</taxon>
        <taxon>Teratosphaeria</taxon>
    </lineage>
</organism>
<accession>A0A9W7SM14</accession>
<sequence>MGTLTAGQPRLDGYCEHKLPTSCRLTSIPQCCACADERAHSAAYTVYVDGIGLVPRGTRWQRYCWFCREFWENRVTASGLRPAQTRIPDMPDQTDFLRRWYEFHQGYRVATQDDGTEERVAVLGEDFRDVSPGYLPRTLEELRAGRAANAMAEQSRQQQTDVQQQQTPSGPGLEETLDALFDDASLEEQPPRERTATARPAMARTATSPAAGEILHQMREANRRHRDNEDRAFHNSIHAQAMTAAGSRSHEYQARRIAALRRELHRMRNGIERVIVGLRDLGESVPDQSEATGRLTDLGRTLDNIQGAPSQDQAQDAINSVNDLTVSTASATDHTTTNMQARVDGARNNFNEARRNRDQARSELDAAEQEYRTSQQRLHQVQREQRTAENYMRLFGTREEMQAAGDQYESPIGGMFNRAYERFRAAEEVRREGRTLRRVLDDEARGGGEDAARRLAELETQDRDIWSVPHAPPSQQQIASSTGSDVPQEPRSDLEEYYELIRTQGRGQVAPDEAIARAGAGNRHDELVAEFRASLQRRLTNRTDGRTEAAPAENMSEQQTVPSELEAIDAAPALDSENERHADYAHILLHLLRHPGLAEDNIFTTLHLYDLLSRLNTNRLSENDERELNDLRERPRVVWGSCLITARFLRRRRAGQRVHLIPDVPQDDFQRTAENIEVMAEAYQMSGTLRGRALGLSPPERLQVLYRLQAGERSIEDIRILSDMLRDQDTVELATYIHRNSRSDDSRQDHNRLAELVEARRAAAREGDHSRDELNAQRRATHALALAAGRAAMRTGPAALLEQMASQDAETRAAYERLRENGFDPTGDTPEERLLRSVPYRPFGTIHEPATEPEDDEDEEEAGLDAKDSGRPEPRPEEELTGLSERLEDIDFSRVKNQWKGRVHAACRRHLLSLIVNLRLRSWRDFWYLTSAPAARIMDEEPLYRTLEGNLPVRFIRLLPGTADDTVKVELVHDHLRPFQNYEATSYTWGSPDDLDDVLCSGRRRRLRKNAVDFLRRLRQPGESRLLWMDCICINQDDLDERSRQVEIMNDIYRNANSVLIWLGDEGEDSDLIMSFASTLDGKKYGQEAINTWLWWLDNSGLSAKSSLFDLITPEAEGRRIARAAAALAQRSWLCRIWVQQEAGVCWDTRVICGRRDISWNQFFSVLWLLKRRSSGEWPDWLENDERATEAGIQAVMEIQRARLYHIRFDPYADTTQFTSTFAAMLTNLSFCKASDPRDKVFAVYSIYGTYRSRIRNRPPVDYRLSWQELYTKVAKWLSEDRSFGFQSENGYLDLAGRCQQRGQDIPSWVPDLRYSLEPFFINHGEWTAASAYRPQLRFLTLPRPKAGEPKLPQYIFTDQSGRRKKLASMAVQLPCFLLDRVCYRSALPLSRHEFIHHNLEGVKAMVTESLDYARMHVPRYMTGETADEAFAGTIISSTTHLGRLASREYESGFADFNSWLDAGAADPAPEYAYAVSQSAVLSNFPFCVTAHGLMCLVPQVCEKGDYVGILAGFRWPVAMRKVGEPSRQQYELLGPCYVHRMMRGRCLGLVDEFRSKYRPGSEDESMRCDEQFIDDLHGRLPDESPCGFFPFNEKQDYARVRRVLGKRPIMLV</sequence>
<dbReference type="Pfam" id="PF06985">
    <property type="entry name" value="HET"/>
    <property type="match status" value="1"/>
</dbReference>
<keyword evidence="5" id="KW-1185">Reference proteome</keyword>
<dbReference type="EMBL" id="RIBY02002189">
    <property type="protein sequence ID" value="KAH9823625.1"/>
    <property type="molecule type" value="Genomic_DNA"/>
</dbReference>
<reference evidence="4 5" key="2">
    <citation type="journal article" date="2021" name="Curr. Genet.">
        <title>Genetic response to nitrogen starvation in the aggressive Eucalyptus foliar pathogen Teratosphaeria destructans.</title>
        <authorList>
            <person name="Havenga M."/>
            <person name="Wingfield B.D."/>
            <person name="Wingfield M.J."/>
            <person name="Dreyer L.L."/>
            <person name="Roets F."/>
            <person name="Aylward J."/>
        </authorList>
    </citation>
    <scope>NUCLEOTIDE SEQUENCE [LARGE SCALE GENOMIC DNA]</scope>
    <source>
        <strain evidence="4">CMW44962</strain>
    </source>
</reference>
<evidence type="ECO:0000259" key="3">
    <source>
        <dbReference type="Pfam" id="PF06985"/>
    </source>
</evidence>
<feature type="compositionally biased region" description="Low complexity" evidence="2">
    <location>
        <begin position="197"/>
        <end position="207"/>
    </location>
</feature>
<feature type="compositionally biased region" description="Basic and acidic residues" evidence="2">
    <location>
        <begin position="864"/>
        <end position="878"/>
    </location>
</feature>